<dbReference type="SUPFAM" id="SSF55874">
    <property type="entry name" value="ATPase domain of HSP90 chaperone/DNA topoisomerase II/histidine kinase"/>
    <property type="match status" value="1"/>
</dbReference>
<keyword evidence="7" id="KW-0902">Two-component regulatory system</keyword>
<keyword evidence="8" id="KW-0812">Transmembrane</keyword>
<organism evidence="10 11">
    <name type="scientific">Ruminococcus flavefaciens</name>
    <dbReference type="NCBI Taxonomy" id="1265"/>
    <lineage>
        <taxon>Bacteria</taxon>
        <taxon>Bacillati</taxon>
        <taxon>Bacillota</taxon>
        <taxon>Clostridia</taxon>
        <taxon>Eubacteriales</taxon>
        <taxon>Oscillospiraceae</taxon>
        <taxon>Ruminococcus</taxon>
    </lineage>
</organism>
<accession>A0A1M7MQ86</accession>
<dbReference type="SMART" id="SM00387">
    <property type="entry name" value="HATPase_c"/>
    <property type="match status" value="1"/>
</dbReference>
<dbReference type="AlphaFoldDB" id="A0A1M7MQ86"/>
<evidence type="ECO:0000256" key="5">
    <source>
        <dbReference type="ARBA" id="ARBA00022679"/>
    </source>
</evidence>
<evidence type="ECO:0000256" key="2">
    <source>
        <dbReference type="ARBA" id="ARBA00004370"/>
    </source>
</evidence>
<dbReference type="CDD" id="cd00082">
    <property type="entry name" value="HisKA"/>
    <property type="match status" value="1"/>
</dbReference>
<feature type="transmembrane region" description="Helical" evidence="8">
    <location>
        <begin position="128"/>
        <end position="158"/>
    </location>
</feature>
<evidence type="ECO:0000313" key="10">
    <source>
        <dbReference type="EMBL" id="SHM93113.1"/>
    </source>
</evidence>
<dbReference type="EC" id="2.7.13.3" evidence="3"/>
<dbReference type="InterPro" id="IPR003594">
    <property type="entry name" value="HATPase_dom"/>
</dbReference>
<dbReference type="SMART" id="SM00388">
    <property type="entry name" value="HisKA"/>
    <property type="match status" value="1"/>
</dbReference>
<dbReference type="GO" id="GO:0005886">
    <property type="term" value="C:plasma membrane"/>
    <property type="evidence" value="ECO:0007669"/>
    <property type="project" value="TreeGrafter"/>
</dbReference>
<name>A0A1M7MQ86_RUMFL</name>
<dbReference type="GO" id="GO:0016036">
    <property type="term" value="P:cellular response to phosphate starvation"/>
    <property type="evidence" value="ECO:0007669"/>
    <property type="project" value="TreeGrafter"/>
</dbReference>
<evidence type="ECO:0000256" key="1">
    <source>
        <dbReference type="ARBA" id="ARBA00000085"/>
    </source>
</evidence>
<keyword evidence="5" id="KW-0808">Transferase</keyword>
<dbReference type="OrthoDB" id="9780718at2"/>
<dbReference type="InterPro" id="IPR050351">
    <property type="entry name" value="BphY/WalK/GraS-like"/>
</dbReference>
<dbReference type="Pfam" id="PF02518">
    <property type="entry name" value="HATPase_c"/>
    <property type="match status" value="1"/>
</dbReference>
<evidence type="ECO:0000256" key="3">
    <source>
        <dbReference type="ARBA" id="ARBA00012438"/>
    </source>
</evidence>
<keyword evidence="8" id="KW-1133">Transmembrane helix</keyword>
<dbReference type="EMBL" id="FRCT01000026">
    <property type="protein sequence ID" value="SHM93113.1"/>
    <property type="molecule type" value="Genomic_DNA"/>
</dbReference>
<dbReference type="PANTHER" id="PTHR45453:SF1">
    <property type="entry name" value="PHOSPHATE REGULON SENSOR PROTEIN PHOR"/>
    <property type="match status" value="1"/>
</dbReference>
<dbReference type="SUPFAM" id="SSF47384">
    <property type="entry name" value="Homodimeric domain of signal transducing histidine kinase"/>
    <property type="match status" value="1"/>
</dbReference>
<dbReference type="PROSITE" id="PS50109">
    <property type="entry name" value="HIS_KIN"/>
    <property type="match status" value="1"/>
</dbReference>
<proteinExistence type="predicted"/>
<sequence length="434" mass="48486">MKKIMITLVLLFVAAAAGLNIGCRKLISAQNNRRNVAVNRINAELTAGIADGGNDAESIISANIVKWKAKFGDDAPESISFIPVKSDSRDVFYAPIYKSKALCAIYDSSGEIAGFAEYRYSETDIAHVLLIGNIVILVSFLIILAHALYIWFAVIVPFRRLSDYPERLARLRDIQKLPESRSRYFGRYIWGMNMLSDVLASSTKRINELEGQRRTLVSSIAHGVKTPVSNIRLYTDAVRTGLYSSDHDMIVSIADKIDKNTEKIDALAAELLNSASSSASVTDLEISRFSVAELAELVKSEYKDRMAMKRIPFEVECNSRSVMESDKYALFRTISQILENAVKYGDGHGIRVSFTKQDESFCISVKNSGELLPEKELPYIFRSYWRGSNAAEKDGSGIGMYVVNETVKALGGKVYVRRHEDTSEMEFVIYIENP</sequence>
<reference evidence="10 11" key="1">
    <citation type="submission" date="2016-11" db="EMBL/GenBank/DDBJ databases">
        <authorList>
            <person name="Jaros S."/>
            <person name="Januszkiewicz K."/>
            <person name="Wedrychowicz H."/>
        </authorList>
    </citation>
    <scope>NUCLEOTIDE SEQUENCE [LARGE SCALE GENOMIC DNA]</scope>
    <source>
        <strain evidence="10 11">Y1</strain>
    </source>
</reference>
<evidence type="ECO:0000256" key="6">
    <source>
        <dbReference type="ARBA" id="ARBA00022777"/>
    </source>
</evidence>
<dbReference type="InterPro" id="IPR036890">
    <property type="entry name" value="HATPase_C_sf"/>
</dbReference>
<dbReference type="Gene3D" id="1.10.287.130">
    <property type="match status" value="1"/>
</dbReference>
<dbReference type="GO" id="GO:0004721">
    <property type="term" value="F:phosphoprotein phosphatase activity"/>
    <property type="evidence" value="ECO:0007669"/>
    <property type="project" value="TreeGrafter"/>
</dbReference>
<dbReference type="Gene3D" id="3.30.565.10">
    <property type="entry name" value="Histidine kinase-like ATPase, C-terminal domain"/>
    <property type="match status" value="1"/>
</dbReference>
<dbReference type="InterPro" id="IPR003661">
    <property type="entry name" value="HisK_dim/P_dom"/>
</dbReference>
<dbReference type="Proteomes" id="UP000184394">
    <property type="component" value="Unassembled WGS sequence"/>
</dbReference>
<evidence type="ECO:0000259" key="9">
    <source>
        <dbReference type="PROSITE" id="PS50109"/>
    </source>
</evidence>
<keyword evidence="6 10" id="KW-0418">Kinase</keyword>
<protein>
    <recommendedName>
        <fullName evidence="3">histidine kinase</fullName>
        <ecNumber evidence="3">2.7.13.3</ecNumber>
    </recommendedName>
</protein>
<evidence type="ECO:0000256" key="4">
    <source>
        <dbReference type="ARBA" id="ARBA00022553"/>
    </source>
</evidence>
<dbReference type="RefSeq" id="WP_072952538.1">
    <property type="nucleotide sequence ID" value="NZ_FRCT01000026.1"/>
</dbReference>
<comment type="catalytic activity">
    <reaction evidence="1">
        <text>ATP + protein L-histidine = ADP + protein N-phospho-L-histidine.</text>
        <dbReference type="EC" id="2.7.13.3"/>
    </reaction>
</comment>
<evidence type="ECO:0000256" key="8">
    <source>
        <dbReference type="SAM" id="Phobius"/>
    </source>
</evidence>
<feature type="domain" description="Histidine kinase" evidence="9">
    <location>
        <begin position="219"/>
        <end position="434"/>
    </location>
</feature>
<keyword evidence="8" id="KW-0472">Membrane</keyword>
<dbReference type="InterPro" id="IPR005467">
    <property type="entry name" value="His_kinase_dom"/>
</dbReference>
<dbReference type="PANTHER" id="PTHR45453">
    <property type="entry name" value="PHOSPHATE REGULON SENSOR PROTEIN PHOR"/>
    <property type="match status" value="1"/>
</dbReference>
<evidence type="ECO:0000256" key="7">
    <source>
        <dbReference type="ARBA" id="ARBA00023012"/>
    </source>
</evidence>
<evidence type="ECO:0000313" key="11">
    <source>
        <dbReference type="Proteomes" id="UP000184394"/>
    </source>
</evidence>
<comment type="subcellular location">
    <subcellularLocation>
        <location evidence="2">Membrane</location>
    </subcellularLocation>
</comment>
<dbReference type="InterPro" id="IPR036097">
    <property type="entry name" value="HisK_dim/P_sf"/>
</dbReference>
<keyword evidence="4" id="KW-0597">Phosphoprotein</keyword>
<gene>
    <name evidence="10" type="ORF">SAMN04487860_1268</name>
</gene>
<dbReference type="GO" id="GO:0000155">
    <property type="term" value="F:phosphorelay sensor kinase activity"/>
    <property type="evidence" value="ECO:0007669"/>
    <property type="project" value="InterPro"/>
</dbReference>